<dbReference type="InterPro" id="IPR015168">
    <property type="entry name" value="SsuA/THI5"/>
</dbReference>
<feature type="signal peptide" evidence="4">
    <location>
        <begin position="1"/>
        <end position="21"/>
    </location>
</feature>
<dbReference type="EMBL" id="JAFBBU010000001">
    <property type="protein sequence ID" value="MBM7473177.1"/>
    <property type="molecule type" value="Genomic_DNA"/>
</dbReference>
<dbReference type="RefSeq" id="WP_205110426.1">
    <property type="nucleotide sequence ID" value="NZ_BAAAHT010000014.1"/>
</dbReference>
<evidence type="ECO:0000256" key="4">
    <source>
        <dbReference type="SAM" id="SignalP"/>
    </source>
</evidence>
<feature type="chain" id="PRO_5047171860" evidence="4">
    <location>
        <begin position="22"/>
        <end position="364"/>
    </location>
</feature>
<evidence type="ECO:0000256" key="2">
    <source>
        <dbReference type="ARBA" id="ARBA00010742"/>
    </source>
</evidence>
<dbReference type="PANTHER" id="PTHR30024">
    <property type="entry name" value="ALIPHATIC SULFONATES-BINDING PROTEIN-RELATED"/>
    <property type="match status" value="1"/>
</dbReference>
<dbReference type="Proteomes" id="UP000776164">
    <property type="component" value="Unassembled WGS sequence"/>
</dbReference>
<evidence type="ECO:0000256" key="3">
    <source>
        <dbReference type="ARBA" id="ARBA00022729"/>
    </source>
</evidence>
<keyword evidence="3 4" id="KW-0732">Signal</keyword>
<comment type="subcellular location">
    <subcellularLocation>
        <location evidence="1">Periplasm</location>
    </subcellularLocation>
</comment>
<dbReference type="PROSITE" id="PS51257">
    <property type="entry name" value="PROKAR_LIPOPROTEIN"/>
    <property type="match status" value="1"/>
</dbReference>
<dbReference type="Pfam" id="PF09084">
    <property type="entry name" value="NMT1"/>
    <property type="match status" value="1"/>
</dbReference>
<gene>
    <name evidence="6" type="ORF">JOE66_002811</name>
</gene>
<comment type="caution">
    <text evidence="6">The sequence shown here is derived from an EMBL/GenBank/DDBJ whole genome shotgun (WGS) entry which is preliminary data.</text>
</comment>
<organism evidence="6 7">
    <name type="scientific">Subtercola frigoramans</name>
    <dbReference type="NCBI Taxonomy" id="120298"/>
    <lineage>
        <taxon>Bacteria</taxon>
        <taxon>Bacillati</taxon>
        <taxon>Actinomycetota</taxon>
        <taxon>Actinomycetes</taxon>
        <taxon>Micrococcales</taxon>
        <taxon>Microbacteriaceae</taxon>
        <taxon>Subtercola</taxon>
    </lineage>
</organism>
<feature type="domain" description="SsuA/THI5-like" evidence="5">
    <location>
        <begin position="56"/>
        <end position="269"/>
    </location>
</feature>
<protein>
    <submittedName>
        <fullName evidence="6">NitT/TauT family transport system substrate-binding protein</fullName>
    </submittedName>
</protein>
<name>A0ABS2L7W6_9MICO</name>
<evidence type="ECO:0000256" key="1">
    <source>
        <dbReference type="ARBA" id="ARBA00004418"/>
    </source>
</evidence>
<dbReference type="PANTHER" id="PTHR30024:SF47">
    <property type="entry name" value="TAURINE-BINDING PERIPLASMIC PROTEIN"/>
    <property type="match status" value="1"/>
</dbReference>
<reference evidence="6 7" key="1">
    <citation type="submission" date="2021-01" db="EMBL/GenBank/DDBJ databases">
        <title>Sequencing the genomes of 1000 actinobacteria strains.</title>
        <authorList>
            <person name="Klenk H.-P."/>
        </authorList>
    </citation>
    <scope>NUCLEOTIDE SEQUENCE [LARGE SCALE GENOMIC DNA]</scope>
    <source>
        <strain evidence="6 7">DSM 13057</strain>
    </source>
</reference>
<evidence type="ECO:0000313" key="7">
    <source>
        <dbReference type="Proteomes" id="UP000776164"/>
    </source>
</evidence>
<dbReference type="Gene3D" id="3.40.190.10">
    <property type="entry name" value="Periplasmic binding protein-like II"/>
    <property type="match status" value="2"/>
</dbReference>
<dbReference type="SUPFAM" id="SSF53850">
    <property type="entry name" value="Periplasmic binding protein-like II"/>
    <property type="match status" value="1"/>
</dbReference>
<evidence type="ECO:0000313" key="6">
    <source>
        <dbReference type="EMBL" id="MBM7473177.1"/>
    </source>
</evidence>
<accession>A0ABS2L7W6</accession>
<proteinExistence type="inferred from homology"/>
<keyword evidence="7" id="KW-1185">Reference proteome</keyword>
<sequence>MKKHSIVAVASAVAALSLVLAGCSGTGSPSATGTDGAALPTATMMVGGIDKQIYLPYQLAESLGFYKKYGVNMQLSTEQNGGVGAEEAMISGQVNFSGAWYIHAPDFQTKGKNVINLVQLSGAPGERLMCSPAANVKTPADIRGKKMGVTDLGSGTDQLTQFVASKGGVAKTDYTTVAVHAGATAIAAIQRGEADCVMTTQPTVAALESQGLAVSALDLATTAGAQQNLGGAWPAAGLLAQADWVDKNKDVTQKVVTALVATMDWMHTHTAQDVADALPQDFVQNSTVSKDQYVAALKADYGQFLPDGLMPAGGPKTIFQMENAIGTDVSNVSFGSTFTQEYVQAALKQLGITPTTTAADTTAG</sequence>
<evidence type="ECO:0000259" key="5">
    <source>
        <dbReference type="Pfam" id="PF09084"/>
    </source>
</evidence>
<comment type="similarity">
    <text evidence="2">Belongs to the bacterial solute-binding protein SsuA/TauA family.</text>
</comment>